<evidence type="ECO:0000256" key="4">
    <source>
        <dbReference type="SAM" id="MobiDB-lite"/>
    </source>
</evidence>
<dbReference type="GO" id="GO:0017056">
    <property type="term" value="F:structural constituent of nuclear pore"/>
    <property type="evidence" value="ECO:0007669"/>
    <property type="project" value="TreeGrafter"/>
</dbReference>
<dbReference type="GO" id="GO:0005643">
    <property type="term" value="C:nuclear pore"/>
    <property type="evidence" value="ECO:0007669"/>
    <property type="project" value="TreeGrafter"/>
</dbReference>
<feature type="compositionally biased region" description="Polar residues" evidence="4">
    <location>
        <begin position="713"/>
        <end position="743"/>
    </location>
</feature>
<keyword evidence="3" id="KW-0539">Nucleus</keyword>
<dbReference type="EMBL" id="ML992505">
    <property type="protein sequence ID" value="KAF2224287.1"/>
    <property type="molecule type" value="Genomic_DNA"/>
</dbReference>
<gene>
    <name evidence="6" type="ORF">BDZ85DRAFT_260702</name>
</gene>
<keyword evidence="2" id="KW-0813">Transport</keyword>
<evidence type="ECO:0000313" key="7">
    <source>
        <dbReference type="Proteomes" id="UP000799538"/>
    </source>
</evidence>
<keyword evidence="7" id="KW-1185">Reference proteome</keyword>
<protein>
    <recommendedName>
        <fullName evidence="5">Nucleoporin Nup159/Nup146 N-terminal domain-containing protein</fullName>
    </recommendedName>
</protein>
<feature type="compositionally biased region" description="Low complexity" evidence="4">
    <location>
        <begin position="1"/>
        <end position="21"/>
    </location>
</feature>
<dbReference type="InterPro" id="IPR026054">
    <property type="entry name" value="Nucleoporin"/>
</dbReference>
<feature type="compositionally biased region" description="Polar residues" evidence="4">
    <location>
        <begin position="590"/>
        <end position="602"/>
    </location>
</feature>
<dbReference type="GO" id="GO:0008139">
    <property type="term" value="F:nuclear localization sequence binding"/>
    <property type="evidence" value="ECO:0007669"/>
    <property type="project" value="TreeGrafter"/>
</dbReference>
<dbReference type="Gene3D" id="2.130.10.10">
    <property type="entry name" value="YVTN repeat-like/Quinoprotein amine dehydrogenase"/>
    <property type="match status" value="1"/>
</dbReference>
<dbReference type="GO" id="GO:0006405">
    <property type="term" value="P:RNA export from nucleus"/>
    <property type="evidence" value="ECO:0007669"/>
    <property type="project" value="TreeGrafter"/>
</dbReference>
<dbReference type="PANTHER" id="PTHR23193:SF23">
    <property type="entry name" value="NUCLEAR PORE COMPLEX PROTEIN NUP153"/>
    <property type="match status" value="1"/>
</dbReference>
<feature type="compositionally biased region" description="Polar residues" evidence="4">
    <location>
        <begin position="671"/>
        <end position="682"/>
    </location>
</feature>
<feature type="region of interest" description="Disordered" evidence="4">
    <location>
        <begin position="1"/>
        <end position="30"/>
    </location>
</feature>
<feature type="compositionally biased region" description="Polar residues" evidence="4">
    <location>
        <begin position="1301"/>
        <end position="1312"/>
    </location>
</feature>
<dbReference type="GO" id="GO:0006606">
    <property type="term" value="P:protein import into nucleus"/>
    <property type="evidence" value="ECO:0007669"/>
    <property type="project" value="TreeGrafter"/>
</dbReference>
<dbReference type="Pfam" id="PF16755">
    <property type="entry name" value="Beta-prop_NUP159_NUP214"/>
    <property type="match status" value="1"/>
</dbReference>
<feature type="region of interest" description="Disordered" evidence="4">
    <location>
        <begin position="1404"/>
        <end position="1423"/>
    </location>
</feature>
<dbReference type="Proteomes" id="UP000799538">
    <property type="component" value="Unassembled WGS sequence"/>
</dbReference>
<feature type="compositionally biased region" description="Low complexity" evidence="4">
    <location>
        <begin position="625"/>
        <end position="635"/>
    </location>
</feature>
<evidence type="ECO:0000313" key="6">
    <source>
        <dbReference type="EMBL" id="KAF2224287.1"/>
    </source>
</evidence>
<sequence>MSWSFGNVGAASTASSATGNGQVTQGPDLEDIQTDGLGFLAIAGETKVQLLPQAWPSERLPPPTASLLSVSSAKGLLAAAGPESLIIATTDSVRQAYTSDAPADNNTKPFNPLAKIQIPRVSQVSFSSDGSCLVIAAEEGGGLAVYDTQAVQQGQQQAAFQLATSGIPVRALAANPAPEFSHLFAVVLGGGQLLIADLKERKLVSGPSGAYFKEGVSCVSWSAKGKQMVAGLEDGTAAQFDHIGSQKASIPAPAQLQGQVPMTSVYWLANDDFLTIHTPTSGSTDSTYHVLHRDKASNSFTSSKFTGDPVPGFGLRHPANHFISRLKGWKPSLEDALVISSSAGTDIGVITKSSAPLSADVASNLIVDKYTTTNMANDSRRAQMPMSSDGMGDTSPIGQALDLSSKDLIKRPLTSDDMEETASPVPALMILDNEGKLSSWWIMYTESIRQRTAYPELTSVAAQTPAASQLSASQSTPAPSAAQAQTTPAFGSSTFGQPSKPAFGSTSTPAFGGSSALGGQASPWGSSGQPSSGQAAPAFGKPAFGTASTPGTSSATPAFGKPAFGTTSTPGSTAAGPAFGSAGGLGSKASPWTSNTPAQSNAPAFGQASAFGAAAGGSSGFAKFGQSSGSAFGGANNEAPKASPFGSFASASKPTASPFGSSTGADKPSPFANTGSSTTSPFGASGGDKPAPSPFGSLGSSEKPSASPFAAFGNNTQPKQSPFASFGQTNKDAQPSFGSTVTLPSTTGGSFGQPSSGFSFGKPSAPQSTAVSREATMTEDEPASNAPKPESKGGLGGFKMVSGFKGDGTAKDDLPRSQNAGASLFGNSFGNILGETAKQPATPDKASQKAPLQSSTPASPPKPAASLFGSKPKEDSKAAAPDDAPLPPDFTKPSAKSAADRFDDIPLPPDPTPKIKQEEPEDAPLPPDFTAAPKTSVENDDLPPIAGSPPVDLADAHSSDLSPAASEEGLDDDLDEEGEEGESGGEGEEGDEEEDDEEVEEGEWEDETGEEGSGEDVETPQVTQQSIDKASSTPFGSRLQFPSTAASTEKPENSPLPSTTPAGLPRGPIFAPPQKESPRSPSPIRSTATPAGRPATRQVPTQPINLPPRPQANSAARPSSSLRPSKAPAPQAQEPETTNLTDDEDARIKALLELPIEPTKILDPFIAHQDYVSPGDTAGLGGQIENVYRDINSMIDTLGLNVRALQAFVQGHEQFRKKGGRTLDDLDDEDWCLVEIDDLDKLENKLDGQVEATKVDNLDSLLADLSSLNTDTLRLRTRASEVRRQLALHADPEKRAAQRNAPLSTETEIQQSSLRQSYTKVQTLLQDAEEQLSVLRAELASIGSGNSTAVPTVEAVTNTIMKMTAMIEQKSGDVDVLEAQIRRLPTGLAGLSLDDDEQDLMRSSVSSLRSSRRGLPPSRSMNALATPAPLRQANRRSVINGGEKMGMSGMLGSRFRTPPGSSMRRSLILSGSTVSPSQSMLVESMIGSQERKKMANVTDEEVWLYQEKQKRRKKILDALKETVEKKGTRKVTA</sequence>
<feature type="compositionally biased region" description="Polar residues" evidence="4">
    <location>
        <begin position="1020"/>
        <end position="1047"/>
    </location>
</feature>
<dbReference type="InterPro" id="IPR039462">
    <property type="entry name" value="Nup159/Nup146_N"/>
</dbReference>
<feature type="compositionally biased region" description="Acidic residues" evidence="4">
    <location>
        <begin position="968"/>
        <end position="1018"/>
    </location>
</feature>
<feature type="domain" description="Nucleoporin Nup159/Nup146 N-terminal" evidence="5">
    <location>
        <begin position="61"/>
        <end position="437"/>
    </location>
</feature>
<evidence type="ECO:0000256" key="3">
    <source>
        <dbReference type="ARBA" id="ARBA00023242"/>
    </source>
</evidence>
<feature type="compositionally biased region" description="Low complexity" evidence="4">
    <location>
        <begin position="518"/>
        <end position="578"/>
    </location>
</feature>
<accession>A0A6A6GF88</accession>
<evidence type="ECO:0000256" key="1">
    <source>
        <dbReference type="ARBA" id="ARBA00004123"/>
    </source>
</evidence>
<comment type="subcellular location">
    <subcellularLocation>
        <location evidence="1">Nucleus</location>
    </subcellularLocation>
</comment>
<name>A0A6A6GF88_9PEZI</name>
<dbReference type="PANTHER" id="PTHR23193">
    <property type="entry name" value="NUCLEAR PORE COMPLEX PROTEIN NUP"/>
    <property type="match status" value="1"/>
</dbReference>
<feature type="compositionally biased region" description="Polar residues" evidence="4">
    <location>
        <begin position="816"/>
        <end position="830"/>
    </location>
</feature>
<feature type="region of interest" description="Disordered" evidence="4">
    <location>
        <begin position="1288"/>
        <end position="1312"/>
    </location>
</feature>
<feature type="region of interest" description="Disordered" evidence="4">
    <location>
        <begin position="625"/>
        <end position="1144"/>
    </location>
</feature>
<evidence type="ECO:0000259" key="5">
    <source>
        <dbReference type="Pfam" id="PF16755"/>
    </source>
</evidence>
<proteinExistence type="predicted"/>
<dbReference type="OrthoDB" id="248320at2759"/>
<dbReference type="SUPFAM" id="SSF117289">
    <property type="entry name" value="Nucleoporin domain"/>
    <property type="match status" value="1"/>
</dbReference>
<feature type="compositionally biased region" description="Low complexity" evidence="4">
    <location>
        <begin position="744"/>
        <end position="764"/>
    </location>
</feature>
<dbReference type="FunFam" id="2.130.10.10:FF:000645">
    <property type="entry name" value="Putative nuclear pore complex subunit Nup159"/>
    <property type="match status" value="1"/>
</dbReference>
<reference evidence="7" key="1">
    <citation type="journal article" date="2020" name="Stud. Mycol.">
        <title>101 Dothideomycetes genomes: A test case for predicting lifestyles and emergence of pathogens.</title>
        <authorList>
            <person name="Haridas S."/>
            <person name="Albert R."/>
            <person name="Binder M."/>
            <person name="Bloem J."/>
            <person name="LaButti K."/>
            <person name="Salamov A."/>
            <person name="Andreopoulos B."/>
            <person name="Baker S."/>
            <person name="Barry K."/>
            <person name="Bills G."/>
            <person name="Bluhm B."/>
            <person name="Cannon C."/>
            <person name="Castanera R."/>
            <person name="Culley D."/>
            <person name="Daum C."/>
            <person name="Ezra D."/>
            <person name="Gonzalez J."/>
            <person name="Henrissat B."/>
            <person name="Kuo A."/>
            <person name="Liang C."/>
            <person name="Lipzen A."/>
            <person name="Lutzoni F."/>
            <person name="Magnuson J."/>
            <person name="Mondo S."/>
            <person name="Nolan M."/>
            <person name="Ohm R."/>
            <person name="Pangilinan J."/>
            <person name="Park H.-J."/>
            <person name="Ramirez L."/>
            <person name="Alfaro M."/>
            <person name="Sun H."/>
            <person name="Tritt A."/>
            <person name="Yoshinaga Y."/>
            <person name="Zwiers L.-H."/>
            <person name="Turgeon B."/>
            <person name="Goodwin S."/>
            <person name="Spatafora J."/>
            <person name="Crous P."/>
            <person name="Grigoriev I."/>
        </authorList>
    </citation>
    <scope>NUCLEOTIDE SEQUENCE [LARGE SCALE GENOMIC DNA]</scope>
    <source>
        <strain evidence="7">CECT 20119</strain>
    </source>
</reference>
<organism evidence="6 7">
    <name type="scientific">Elsinoe ampelina</name>
    <dbReference type="NCBI Taxonomy" id="302913"/>
    <lineage>
        <taxon>Eukaryota</taxon>
        <taxon>Fungi</taxon>
        <taxon>Dikarya</taxon>
        <taxon>Ascomycota</taxon>
        <taxon>Pezizomycotina</taxon>
        <taxon>Dothideomycetes</taxon>
        <taxon>Dothideomycetidae</taxon>
        <taxon>Myriangiales</taxon>
        <taxon>Elsinoaceae</taxon>
        <taxon>Elsinoe</taxon>
    </lineage>
</organism>
<feature type="compositionally biased region" description="Low complexity" evidence="4">
    <location>
        <begin position="468"/>
        <end position="489"/>
    </location>
</feature>
<feature type="compositionally biased region" description="Polar residues" evidence="4">
    <location>
        <begin position="649"/>
        <end position="664"/>
    </location>
</feature>
<evidence type="ECO:0000256" key="2">
    <source>
        <dbReference type="ARBA" id="ARBA00022448"/>
    </source>
</evidence>
<feature type="compositionally biased region" description="Low complexity" evidence="4">
    <location>
        <begin position="1404"/>
        <end position="1420"/>
    </location>
</feature>
<dbReference type="InterPro" id="IPR015943">
    <property type="entry name" value="WD40/YVTN_repeat-like_dom_sf"/>
</dbReference>
<feature type="region of interest" description="Disordered" evidence="4">
    <location>
        <begin position="468"/>
        <end position="604"/>
    </location>
</feature>
<feature type="compositionally biased region" description="Low complexity" evidence="4">
    <location>
        <begin position="1112"/>
        <end position="1130"/>
    </location>
</feature>